<dbReference type="RefSeq" id="WP_165608232.1">
    <property type="nucleotide sequence ID" value="NZ_FOYM01000010.1"/>
</dbReference>
<sequence length="50" mass="5849">MRTEGRQVQVMERQEHIAVLAGEKKISDMLVFLMYRKLKNTRGSRTGLNQ</sequence>
<reference evidence="2" key="1">
    <citation type="submission" date="2016-10" db="EMBL/GenBank/DDBJ databases">
        <authorList>
            <person name="Varghese N."/>
            <person name="Submissions S."/>
        </authorList>
    </citation>
    <scope>NUCLEOTIDE SEQUENCE [LARGE SCALE GENOMIC DNA]</scope>
    <source>
        <strain evidence="2">DSM 3669</strain>
    </source>
</reference>
<dbReference type="Proteomes" id="UP000199584">
    <property type="component" value="Unassembled WGS sequence"/>
</dbReference>
<dbReference type="EMBL" id="FOYM01000010">
    <property type="protein sequence ID" value="SFR04313.1"/>
    <property type="molecule type" value="Genomic_DNA"/>
</dbReference>
<dbReference type="STRING" id="39060.SAMN05660706_11040"/>
<name>A0A1I6DFU6_9FIRM</name>
<protein>
    <submittedName>
        <fullName evidence="1">Uncharacterized protein</fullName>
    </submittedName>
</protein>
<organism evidence="1 2">
    <name type="scientific">Desulfoscipio geothermicus DSM 3669</name>
    <dbReference type="NCBI Taxonomy" id="1121426"/>
    <lineage>
        <taxon>Bacteria</taxon>
        <taxon>Bacillati</taxon>
        <taxon>Bacillota</taxon>
        <taxon>Clostridia</taxon>
        <taxon>Eubacteriales</taxon>
        <taxon>Desulfallaceae</taxon>
        <taxon>Desulfoscipio</taxon>
    </lineage>
</organism>
<accession>A0A1I6DFU6</accession>
<gene>
    <name evidence="1" type="ORF">SAMN05660706_11040</name>
</gene>
<evidence type="ECO:0000313" key="2">
    <source>
        <dbReference type="Proteomes" id="UP000199584"/>
    </source>
</evidence>
<evidence type="ECO:0000313" key="1">
    <source>
        <dbReference type="EMBL" id="SFR04313.1"/>
    </source>
</evidence>
<proteinExistence type="predicted"/>
<keyword evidence="2" id="KW-1185">Reference proteome</keyword>
<dbReference type="AlphaFoldDB" id="A0A1I6DFU6"/>